<dbReference type="PANTHER" id="PTHR34504:SF2">
    <property type="entry name" value="UPF0150 PROTEIN SSL0259"/>
    <property type="match status" value="1"/>
</dbReference>
<evidence type="ECO:0000313" key="2">
    <source>
        <dbReference type="EMBL" id="OGY30165.1"/>
    </source>
</evidence>
<accession>A0A1G1WQZ3</accession>
<evidence type="ECO:0000259" key="1">
    <source>
        <dbReference type="Pfam" id="PF15919"/>
    </source>
</evidence>
<evidence type="ECO:0000313" key="3">
    <source>
        <dbReference type="Proteomes" id="UP000177821"/>
    </source>
</evidence>
<name>A0A1G1WQZ3_9BACT</name>
<dbReference type="Pfam" id="PF15919">
    <property type="entry name" value="HicB_lk_antitox"/>
    <property type="match status" value="1"/>
</dbReference>
<dbReference type="InterPro" id="IPR035069">
    <property type="entry name" value="TTHA1013/TTHA0281-like"/>
</dbReference>
<dbReference type="InterPro" id="IPR031807">
    <property type="entry name" value="HicB-like"/>
</dbReference>
<protein>
    <recommendedName>
        <fullName evidence="1">HicB-like antitoxin of toxin-antitoxin system domain-containing protein</fullName>
    </recommendedName>
</protein>
<dbReference type="InterPro" id="IPR051404">
    <property type="entry name" value="TA_system_antitoxin"/>
</dbReference>
<sequence>MVKTKEKTTVYKFPVIIEKDEDGLFVADCPNLQGCHSQGETIEKAITNIRDAIKLHLKILKEEKQDIPKVEPVSMTSLEVSV</sequence>
<dbReference type="AlphaFoldDB" id="A0A1G1WQZ3"/>
<comment type="caution">
    <text evidence="2">The sequence shown here is derived from an EMBL/GenBank/DDBJ whole genome shotgun (WGS) entry which is preliminary data.</text>
</comment>
<dbReference type="SUPFAM" id="SSF143100">
    <property type="entry name" value="TTHA1013/TTHA0281-like"/>
    <property type="match status" value="1"/>
</dbReference>
<dbReference type="Proteomes" id="UP000177821">
    <property type="component" value="Unassembled WGS sequence"/>
</dbReference>
<dbReference type="PANTHER" id="PTHR34504">
    <property type="entry name" value="ANTITOXIN HICB"/>
    <property type="match status" value="1"/>
</dbReference>
<dbReference type="Gene3D" id="3.30.160.250">
    <property type="match status" value="1"/>
</dbReference>
<gene>
    <name evidence="2" type="ORF">A3J50_02545</name>
</gene>
<organism evidence="2 3">
    <name type="scientific">Candidatus Woykebacteria bacterium RIFCSPHIGHO2_02_FULL_43_16b</name>
    <dbReference type="NCBI Taxonomy" id="1802601"/>
    <lineage>
        <taxon>Bacteria</taxon>
        <taxon>Candidatus Woykeibacteriota</taxon>
    </lineage>
</organism>
<feature type="domain" description="HicB-like antitoxin of toxin-antitoxin system" evidence="1">
    <location>
        <begin position="13"/>
        <end position="75"/>
    </location>
</feature>
<reference evidence="2 3" key="1">
    <citation type="journal article" date="2016" name="Nat. Commun.">
        <title>Thousands of microbial genomes shed light on interconnected biogeochemical processes in an aquifer system.</title>
        <authorList>
            <person name="Anantharaman K."/>
            <person name="Brown C.T."/>
            <person name="Hug L.A."/>
            <person name="Sharon I."/>
            <person name="Castelle C.J."/>
            <person name="Probst A.J."/>
            <person name="Thomas B.C."/>
            <person name="Singh A."/>
            <person name="Wilkins M.J."/>
            <person name="Karaoz U."/>
            <person name="Brodie E.L."/>
            <person name="Williams K.H."/>
            <person name="Hubbard S.S."/>
            <person name="Banfield J.F."/>
        </authorList>
    </citation>
    <scope>NUCLEOTIDE SEQUENCE [LARGE SCALE GENOMIC DNA]</scope>
</reference>
<proteinExistence type="predicted"/>
<dbReference type="EMBL" id="MHCX01000006">
    <property type="protein sequence ID" value="OGY30165.1"/>
    <property type="molecule type" value="Genomic_DNA"/>
</dbReference>